<evidence type="ECO:0000313" key="1">
    <source>
        <dbReference type="EMBL" id="QYZ79585.1"/>
    </source>
</evidence>
<dbReference type="EMBL" id="CP037968">
    <property type="protein sequence ID" value="QYZ79585.1"/>
    <property type="molecule type" value="Genomic_DNA"/>
</dbReference>
<proteinExistence type="predicted"/>
<reference evidence="1" key="1">
    <citation type="journal article" date="2005" name="Int. J. Syst. Evol. Microbiol.">
        <title>Methanofollis formosanus sp. nov., isolated from a fish pond.</title>
        <authorList>
            <person name="Wu S.Y."/>
            <person name="Chen S.C."/>
            <person name="Lai M.C."/>
        </authorList>
    </citation>
    <scope>NUCLEOTIDE SEQUENCE</scope>
    <source>
        <strain evidence="1">ML15</strain>
    </source>
</reference>
<dbReference type="AlphaFoldDB" id="A0A8G1A2X6"/>
<dbReference type="RefSeq" id="WP_220680892.1">
    <property type="nucleotide sequence ID" value="NZ_CP037968.1"/>
</dbReference>
<sequence>MPLYLVEHHDPRLGTMVLASSWDLAGAQAERVRLAAVFGYSGLRLRKVFDAAVQIGSRYQR</sequence>
<protein>
    <submittedName>
        <fullName evidence="1">Uncharacterized protein</fullName>
    </submittedName>
</protein>
<keyword evidence="2" id="KW-1185">Reference proteome</keyword>
<organism evidence="1 2">
    <name type="scientific">Methanofollis formosanus</name>
    <dbReference type="NCBI Taxonomy" id="299308"/>
    <lineage>
        <taxon>Archaea</taxon>
        <taxon>Methanobacteriati</taxon>
        <taxon>Methanobacteriota</taxon>
        <taxon>Stenosarchaea group</taxon>
        <taxon>Methanomicrobia</taxon>
        <taxon>Methanomicrobiales</taxon>
        <taxon>Methanomicrobiaceae</taxon>
        <taxon>Methanofollis</taxon>
    </lineage>
</organism>
<gene>
    <name evidence="1" type="ORF">E2N92_09150</name>
</gene>
<dbReference type="Proteomes" id="UP000826709">
    <property type="component" value="Chromosome"/>
</dbReference>
<dbReference type="KEGG" id="mfk:E2N92_09150"/>
<evidence type="ECO:0000313" key="2">
    <source>
        <dbReference type="Proteomes" id="UP000826709"/>
    </source>
</evidence>
<reference evidence="1" key="2">
    <citation type="submission" date="2019-03" db="EMBL/GenBank/DDBJ databases">
        <authorList>
            <person name="Chen S.-C."/>
            <person name="Wu S.-Y."/>
            <person name="Lai M.-C."/>
        </authorList>
    </citation>
    <scope>NUCLEOTIDE SEQUENCE</scope>
    <source>
        <strain evidence="1">ML15</strain>
    </source>
</reference>
<name>A0A8G1A2X6_9EURY</name>
<accession>A0A8G1A2X6</accession>